<dbReference type="InterPro" id="IPR029063">
    <property type="entry name" value="SAM-dependent_MTases_sf"/>
</dbReference>
<evidence type="ECO:0000256" key="2">
    <source>
        <dbReference type="ARBA" id="ARBA00022603"/>
    </source>
</evidence>
<proteinExistence type="predicted"/>
<dbReference type="Proteomes" id="UP000266723">
    <property type="component" value="Unassembled WGS sequence"/>
</dbReference>
<dbReference type="PANTHER" id="PTHR10629:SF52">
    <property type="entry name" value="DNA (CYTOSINE-5)-METHYLTRANSFERASE 1"/>
    <property type="match status" value="1"/>
</dbReference>
<dbReference type="InterPro" id="IPR031303">
    <property type="entry name" value="C5_meth_CS"/>
</dbReference>
<dbReference type="EC" id="2.1.1.37" evidence="1"/>
<evidence type="ECO:0000256" key="4">
    <source>
        <dbReference type="ARBA" id="ARBA00022691"/>
    </source>
</evidence>
<dbReference type="EMBL" id="QGKV02000299">
    <property type="protein sequence ID" value="KAF3594614.1"/>
    <property type="molecule type" value="Genomic_DNA"/>
</dbReference>
<keyword evidence="6" id="KW-1185">Reference proteome</keyword>
<dbReference type="InterPro" id="IPR050390">
    <property type="entry name" value="C5-Methyltransferase"/>
</dbReference>
<dbReference type="PROSITE" id="PS00095">
    <property type="entry name" value="C5_MTASE_2"/>
    <property type="match status" value="1"/>
</dbReference>
<keyword evidence="2" id="KW-0489">Methyltransferase</keyword>
<evidence type="ECO:0000256" key="3">
    <source>
        <dbReference type="ARBA" id="ARBA00022679"/>
    </source>
</evidence>
<dbReference type="SUPFAM" id="SSF53335">
    <property type="entry name" value="S-adenosyl-L-methionine-dependent methyltransferases"/>
    <property type="match status" value="1"/>
</dbReference>
<dbReference type="InterPro" id="IPR001525">
    <property type="entry name" value="C5_MeTfrase"/>
</dbReference>
<keyword evidence="3" id="KW-0808">Transferase</keyword>
<dbReference type="Gene3D" id="3.40.50.150">
    <property type="entry name" value="Vaccinia Virus protein VP39"/>
    <property type="match status" value="1"/>
</dbReference>
<evidence type="ECO:0000313" key="6">
    <source>
        <dbReference type="Proteomes" id="UP000266723"/>
    </source>
</evidence>
<dbReference type="PANTHER" id="PTHR10629">
    <property type="entry name" value="CYTOSINE-SPECIFIC METHYLTRANSFERASE"/>
    <property type="match status" value="1"/>
</dbReference>
<keyword evidence="4" id="KW-0949">S-adenosyl-L-methionine</keyword>
<reference evidence="5 6" key="1">
    <citation type="journal article" date="2020" name="BMC Genomics">
        <title>Intraspecific diversification of the crop wild relative Brassica cretica Lam. using demographic model selection.</title>
        <authorList>
            <person name="Kioukis A."/>
            <person name="Michalopoulou V.A."/>
            <person name="Briers L."/>
            <person name="Pirintsos S."/>
            <person name="Studholme D.J."/>
            <person name="Pavlidis P."/>
            <person name="Sarris P.F."/>
        </authorList>
    </citation>
    <scope>NUCLEOTIDE SEQUENCE [LARGE SCALE GENOMIC DNA]</scope>
    <source>
        <strain evidence="6">cv. PFS-1207/04</strain>
    </source>
</reference>
<sequence>MAKHLFGFPDSYEFVGKILDKHRQIGNAVPPPLAFALGRKLKEAVLLKKPPLQQ</sequence>
<comment type="caution">
    <text evidence="5">The sequence shown here is derived from an EMBL/GenBank/DDBJ whole genome shotgun (WGS) entry which is preliminary data.</text>
</comment>
<gene>
    <name evidence="5" type="ORF">DY000_02025809</name>
</gene>
<accession>A0ABQ7EC82</accession>
<evidence type="ECO:0000313" key="5">
    <source>
        <dbReference type="EMBL" id="KAF3594614.1"/>
    </source>
</evidence>
<evidence type="ECO:0000256" key="1">
    <source>
        <dbReference type="ARBA" id="ARBA00011975"/>
    </source>
</evidence>
<name>A0ABQ7EC82_BRACR</name>
<organism evidence="5 6">
    <name type="scientific">Brassica cretica</name>
    <name type="common">Mustard</name>
    <dbReference type="NCBI Taxonomy" id="69181"/>
    <lineage>
        <taxon>Eukaryota</taxon>
        <taxon>Viridiplantae</taxon>
        <taxon>Streptophyta</taxon>
        <taxon>Embryophyta</taxon>
        <taxon>Tracheophyta</taxon>
        <taxon>Spermatophyta</taxon>
        <taxon>Magnoliopsida</taxon>
        <taxon>eudicotyledons</taxon>
        <taxon>Gunneridae</taxon>
        <taxon>Pentapetalae</taxon>
        <taxon>rosids</taxon>
        <taxon>malvids</taxon>
        <taxon>Brassicales</taxon>
        <taxon>Brassicaceae</taxon>
        <taxon>Brassiceae</taxon>
        <taxon>Brassica</taxon>
    </lineage>
</organism>
<protein>
    <recommendedName>
        <fullName evidence="1">DNA (cytosine-5-)-methyltransferase</fullName>
        <ecNumber evidence="1">2.1.1.37</ecNumber>
    </recommendedName>
</protein>
<dbReference type="Pfam" id="PF00145">
    <property type="entry name" value="DNA_methylase"/>
    <property type="match status" value="1"/>
</dbReference>